<feature type="region of interest" description="Disordered" evidence="1">
    <location>
        <begin position="1"/>
        <end position="77"/>
    </location>
</feature>
<evidence type="ECO:0000313" key="2">
    <source>
        <dbReference type="EMBL" id="BAH91288.1"/>
    </source>
</evidence>
<gene>
    <name evidence="2" type="ordered locus">Os01g0735450</name>
</gene>
<accession>A0A0P0V802</accession>
<dbReference type="Proteomes" id="UP000000763">
    <property type="component" value="Chromosome 1"/>
</dbReference>
<dbReference type="OMA" id="ISGPMQC"/>
<reference evidence="3" key="2">
    <citation type="journal article" date="2008" name="Nucleic Acids Res.">
        <title>The rice annotation project database (RAP-DB): 2008 update.</title>
        <authorList>
            <consortium name="The rice annotation project (RAP)"/>
        </authorList>
    </citation>
    <scope>GENOME REANNOTATION</scope>
    <source>
        <strain evidence="3">cv. Nipponbare</strain>
    </source>
</reference>
<sequence>MGTPAVTASNTEFHPQCDTNPPTAPCSSTSRCGEHDMTTSPLPLVRRRKPSGKMSASRSGPVTCSKPGGGRTTHRNRWPLVSRPTATCLICSTLNTPKLPKQRNNTLALGCASSQARHSWRSVLSSSRGFISGPMQCSGGVRRPGNVQRPATMASAARRSREWQLFTITPCELHTCSDKARKCLLLTLSRSN</sequence>
<name>A0A0P0V802_ORYSJ</name>
<dbReference type="EMBL" id="AP008207">
    <property type="protein sequence ID" value="BAH91288.1"/>
    <property type="molecule type" value="Genomic_DNA"/>
</dbReference>
<reference evidence="2 3" key="1">
    <citation type="journal article" date="2005" name="Nature">
        <title>The map-based sequence of the rice genome.</title>
        <authorList>
            <consortium name="International rice genome sequencing project (IRGSP)"/>
            <person name="Matsumoto T."/>
            <person name="Wu J."/>
            <person name="Kanamori H."/>
            <person name="Katayose Y."/>
            <person name="Fujisawa M."/>
            <person name="Namiki N."/>
            <person name="Mizuno H."/>
            <person name="Yamamoto K."/>
            <person name="Antonio B.A."/>
            <person name="Baba T."/>
            <person name="Sakata K."/>
            <person name="Nagamura Y."/>
            <person name="Aoki H."/>
            <person name="Arikawa K."/>
            <person name="Arita K."/>
            <person name="Bito T."/>
            <person name="Chiden Y."/>
            <person name="Fujitsuka N."/>
            <person name="Fukunaka R."/>
            <person name="Hamada M."/>
            <person name="Harada C."/>
            <person name="Hayashi A."/>
            <person name="Hijishita S."/>
            <person name="Honda M."/>
            <person name="Hosokawa S."/>
            <person name="Ichikawa Y."/>
            <person name="Idonuma A."/>
            <person name="Iijima M."/>
            <person name="Ikeda M."/>
            <person name="Ikeno M."/>
            <person name="Ito K."/>
            <person name="Ito S."/>
            <person name="Ito T."/>
            <person name="Ito Y."/>
            <person name="Ito Y."/>
            <person name="Iwabuchi A."/>
            <person name="Kamiya K."/>
            <person name="Karasawa W."/>
            <person name="Kurita K."/>
            <person name="Katagiri S."/>
            <person name="Kikuta A."/>
            <person name="Kobayashi H."/>
            <person name="Kobayashi N."/>
            <person name="Machita K."/>
            <person name="Maehara T."/>
            <person name="Masukawa M."/>
            <person name="Mizubayashi T."/>
            <person name="Mukai Y."/>
            <person name="Nagasaki H."/>
            <person name="Nagata Y."/>
            <person name="Naito S."/>
            <person name="Nakashima M."/>
            <person name="Nakama Y."/>
            <person name="Nakamichi Y."/>
            <person name="Nakamura M."/>
            <person name="Meguro A."/>
            <person name="Negishi M."/>
            <person name="Ohta I."/>
            <person name="Ohta T."/>
            <person name="Okamoto M."/>
            <person name="Ono N."/>
            <person name="Saji S."/>
            <person name="Sakaguchi M."/>
            <person name="Sakai K."/>
            <person name="Shibata M."/>
            <person name="Shimokawa T."/>
            <person name="Song J."/>
            <person name="Takazaki Y."/>
            <person name="Terasawa K."/>
            <person name="Tsugane M."/>
            <person name="Tsuji K."/>
            <person name="Ueda S."/>
            <person name="Waki K."/>
            <person name="Yamagata H."/>
            <person name="Yamamoto M."/>
            <person name="Yamamoto S."/>
            <person name="Yamane H."/>
            <person name="Yoshiki S."/>
            <person name="Yoshihara R."/>
            <person name="Yukawa K."/>
            <person name="Zhong H."/>
            <person name="Yano M."/>
            <person name="Yuan Q."/>
            <person name="Ouyang S."/>
            <person name="Liu J."/>
            <person name="Jones K.M."/>
            <person name="Gansberger K."/>
            <person name="Moffat K."/>
            <person name="Hill J."/>
            <person name="Bera J."/>
            <person name="Fadrosh D."/>
            <person name="Jin S."/>
            <person name="Johri S."/>
            <person name="Kim M."/>
            <person name="Overton L."/>
            <person name="Reardon M."/>
            <person name="Tsitrin T."/>
            <person name="Vuong H."/>
            <person name="Weaver B."/>
            <person name="Ciecko A."/>
            <person name="Tallon L."/>
            <person name="Jackson J."/>
            <person name="Pai G."/>
            <person name="Aken S.V."/>
            <person name="Utterback T."/>
            <person name="Reidmuller S."/>
            <person name="Feldblyum T."/>
            <person name="Hsiao J."/>
            <person name="Zismann V."/>
            <person name="Iobst S."/>
            <person name="de Vazeille A.R."/>
            <person name="Buell C.R."/>
            <person name="Ying K."/>
            <person name="Li Y."/>
            <person name="Lu T."/>
            <person name="Huang Y."/>
            <person name="Zhao Q."/>
            <person name="Feng Q."/>
            <person name="Zhang L."/>
            <person name="Zhu J."/>
            <person name="Weng Q."/>
            <person name="Mu J."/>
            <person name="Lu Y."/>
            <person name="Fan D."/>
            <person name="Liu Y."/>
            <person name="Guan J."/>
            <person name="Zhang Y."/>
            <person name="Yu S."/>
            <person name="Liu X."/>
            <person name="Zhang Y."/>
            <person name="Hong G."/>
            <person name="Han B."/>
            <person name="Choisne N."/>
            <person name="Demange N."/>
            <person name="Orjeda G."/>
            <person name="Samain S."/>
            <person name="Cattolico L."/>
            <person name="Pelletier E."/>
            <person name="Couloux A."/>
            <person name="Segurens B."/>
            <person name="Wincker P."/>
            <person name="D'Hont A."/>
            <person name="Scarpelli C."/>
            <person name="Weissenbach J."/>
            <person name="Salanoubat M."/>
            <person name="Quetier F."/>
            <person name="Yu Y."/>
            <person name="Kim H.R."/>
            <person name="Rambo T."/>
            <person name="Currie J."/>
            <person name="Collura K."/>
            <person name="Luo M."/>
            <person name="Yang T."/>
            <person name="Ammiraju J.S.S."/>
            <person name="Engler F."/>
            <person name="Soderlund C."/>
            <person name="Wing R.A."/>
            <person name="Palmer L.E."/>
            <person name="de la Bastide M."/>
            <person name="Spiegel L."/>
            <person name="Nascimento L."/>
            <person name="Zutavern T."/>
            <person name="O'Shaughnessy A."/>
            <person name="Dike S."/>
            <person name="Dedhia N."/>
            <person name="Preston R."/>
            <person name="Balija V."/>
            <person name="McCombie W.R."/>
            <person name="Chow T."/>
            <person name="Chen H."/>
            <person name="Chung M."/>
            <person name="Chen C."/>
            <person name="Shaw J."/>
            <person name="Wu H."/>
            <person name="Hsiao K."/>
            <person name="Chao Y."/>
            <person name="Chu M."/>
            <person name="Cheng C."/>
            <person name="Hour A."/>
            <person name="Lee P."/>
            <person name="Lin S."/>
            <person name="Lin Y."/>
            <person name="Liou J."/>
            <person name="Liu S."/>
            <person name="Hsing Y."/>
            <person name="Raghuvanshi S."/>
            <person name="Mohanty A."/>
            <person name="Bharti A.K."/>
            <person name="Gaur A."/>
            <person name="Gupta V."/>
            <person name="Kumar D."/>
            <person name="Ravi V."/>
            <person name="Vij S."/>
            <person name="Kapur A."/>
            <person name="Khurana P."/>
            <person name="Khurana P."/>
            <person name="Khurana J.P."/>
            <person name="Tyagi A.K."/>
            <person name="Gaikwad K."/>
            <person name="Singh A."/>
            <person name="Dalal V."/>
            <person name="Srivastava S."/>
            <person name="Dixit A."/>
            <person name="Pal A.K."/>
            <person name="Ghazi I.A."/>
            <person name="Yadav M."/>
            <person name="Pandit A."/>
            <person name="Bhargava A."/>
            <person name="Sureshbabu K."/>
            <person name="Batra K."/>
            <person name="Sharma T.R."/>
            <person name="Mohapatra T."/>
            <person name="Singh N.K."/>
            <person name="Messing J."/>
            <person name="Nelson A.B."/>
            <person name="Fuks G."/>
            <person name="Kavchok S."/>
            <person name="Keizer G."/>
            <person name="Linton E."/>
            <person name="Llaca V."/>
            <person name="Song R."/>
            <person name="Tanyolac B."/>
            <person name="Young S."/>
            <person name="Ho-Il K."/>
            <person name="Hahn J.H."/>
            <person name="Sangsakoo G."/>
            <person name="Vanavichit A."/>
            <person name="de Mattos Luiz.A.T."/>
            <person name="Zimmer P.D."/>
            <person name="Malone G."/>
            <person name="Dellagostin O."/>
            <person name="de Oliveira A.C."/>
            <person name="Bevan M."/>
            <person name="Bancroft I."/>
            <person name="Minx P."/>
            <person name="Cordum H."/>
            <person name="Wilson R."/>
            <person name="Cheng Z."/>
            <person name="Jin W."/>
            <person name="Jiang J."/>
            <person name="Leong S.A."/>
            <person name="Iwama H."/>
            <person name="Gojobori T."/>
            <person name="Itoh T."/>
            <person name="Niimura Y."/>
            <person name="Fujii Y."/>
            <person name="Habara T."/>
            <person name="Sakai H."/>
            <person name="Sato Y."/>
            <person name="Wilson G."/>
            <person name="Kumar K."/>
            <person name="McCouch S."/>
            <person name="Juretic N."/>
            <person name="Hoen D."/>
            <person name="Wright S."/>
            <person name="Bruskiewich R."/>
            <person name="Bureau T."/>
            <person name="Miyao A."/>
            <person name="Hirochika H."/>
            <person name="Nishikawa T."/>
            <person name="Kadowaki K."/>
            <person name="Sugiura M."/>
            <person name="Burr B."/>
            <person name="Sasaki T."/>
        </authorList>
    </citation>
    <scope>NUCLEOTIDE SEQUENCE [LARGE SCALE GENOMIC DNA]</scope>
    <source>
        <strain evidence="3">cv. Nipponbare</strain>
    </source>
</reference>
<dbReference type="Gramene" id="Os01t0735450-01">
    <property type="protein sequence ID" value="Os01t0735450-01"/>
    <property type="gene ID" value="Os01g0735450"/>
</dbReference>
<organism evidence="2 3">
    <name type="scientific">Oryza sativa subsp. japonica</name>
    <name type="common">Rice</name>
    <dbReference type="NCBI Taxonomy" id="39947"/>
    <lineage>
        <taxon>Eukaryota</taxon>
        <taxon>Viridiplantae</taxon>
        <taxon>Streptophyta</taxon>
        <taxon>Embryophyta</taxon>
        <taxon>Tracheophyta</taxon>
        <taxon>Spermatophyta</taxon>
        <taxon>Magnoliopsida</taxon>
        <taxon>Liliopsida</taxon>
        <taxon>Poales</taxon>
        <taxon>Poaceae</taxon>
        <taxon>BOP clade</taxon>
        <taxon>Oryzoideae</taxon>
        <taxon>Oryzeae</taxon>
        <taxon>Oryzinae</taxon>
        <taxon>Oryza</taxon>
        <taxon>Oryza sativa</taxon>
    </lineage>
</organism>
<dbReference type="KEGG" id="dosa:Os01g0735450"/>
<proteinExistence type="predicted"/>
<feature type="compositionally biased region" description="Polar residues" evidence="1">
    <location>
        <begin position="1"/>
        <end position="31"/>
    </location>
</feature>
<protein>
    <submittedName>
        <fullName evidence="2">Os01g0735450 protein</fullName>
    </submittedName>
</protein>
<evidence type="ECO:0000256" key="1">
    <source>
        <dbReference type="SAM" id="MobiDB-lite"/>
    </source>
</evidence>
<evidence type="ECO:0000313" key="3">
    <source>
        <dbReference type="Proteomes" id="UP000000763"/>
    </source>
</evidence>
<dbReference type="AlphaFoldDB" id="A0A0P0V802"/>